<accession>A0A5P8W265</accession>
<dbReference type="KEGG" id="nsh:GXM_04175"/>
<dbReference type="Proteomes" id="UP000326678">
    <property type="component" value="Chromosome Gxm1"/>
</dbReference>
<sequence>MGFADSNPDDCGTEELLLSGRKSEVRGVELAIIDPNDSILWVVAANSLSEFIEVF</sequence>
<organism evidence="1 2">
    <name type="scientific">Nostoc sphaeroides CCNUC1</name>
    <dbReference type="NCBI Taxonomy" id="2653204"/>
    <lineage>
        <taxon>Bacteria</taxon>
        <taxon>Bacillati</taxon>
        <taxon>Cyanobacteriota</taxon>
        <taxon>Cyanophyceae</taxon>
        <taxon>Nostocales</taxon>
        <taxon>Nostocaceae</taxon>
        <taxon>Nostoc</taxon>
    </lineage>
</organism>
<dbReference type="EMBL" id="CP045226">
    <property type="protein sequence ID" value="QFS46694.1"/>
    <property type="molecule type" value="Genomic_DNA"/>
</dbReference>
<protein>
    <submittedName>
        <fullName evidence="1">Uncharacterized protein</fullName>
    </submittedName>
</protein>
<reference evidence="1 2" key="1">
    <citation type="submission" date="2019-10" db="EMBL/GenBank/DDBJ databases">
        <title>Genomic and transcriptomic insights into the perfect genentic adaptation of a filamentous nitrogen-fixing cyanobacterium to rice fields.</title>
        <authorList>
            <person name="Chen Z."/>
        </authorList>
    </citation>
    <scope>NUCLEOTIDE SEQUENCE [LARGE SCALE GENOMIC DNA]</scope>
    <source>
        <strain evidence="1">CCNUC1</strain>
    </source>
</reference>
<gene>
    <name evidence="1" type="ORF">GXM_04175</name>
</gene>
<proteinExistence type="predicted"/>
<name>A0A5P8W265_9NOSO</name>
<dbReference type="AlphaFoldDB" id="A0A5P8W265"/>
<keyword evidence="2" id="KW-1185">Reference proteome</keyword>
<evidence type="ECO:0000313" key="2">
    <source>
        <dbReference type="Proteomes" id="UP000326678"/>
    </source>
</evidence>
<evidence type="ECO:0000313" key="1">
    <source>
        <dbReference type="EMBL" id="QFS46694.1"/>
    </source>
</evidence>